<evidence type="ECO:0000256" key="15">
    <source>
        <dbReference type="RuleBase" id="RU000688"/>
    </source>
</evidence>
<comment type="subcellular location">
    <subcellularLocation>
        <location evidence="1">Cell membrane</location>
        <topology evidence="1">Multi-pass membrane protein</topology>
    </subcellularLocation>
</comment>
<dbReference type="GO" id="GO:0005886">
    <property type="term" value="C:plasma membrane"/>
    <property type="evidence" value="ECO:0007669"/>
    <property type="project" value="UniProtKB-SubCell"/>
</dbReference>
<dbReference type="KEGG" id="pmrn:116952618"/>
<dbReference type="FunFam" id="1.20.1070.10:FF:000125">
    <property type="entry name" value="growth hormone secretagogue receptor type 1"/>
    <property type="match status" value="1"/>
</dbReference>
<keyword evidence="5 16" id="KW-1133">Transmembrane helix</keyword>
<feature type="transmembrane region" description="Helical" evidence="16">
    <location>
        <begin position="241"/>
        <end position="263"/>
    </location>
</feature>
<keyword evidence="3" id="KW-1003">Cell membrane</keyword>
<dbReference type="Pfam" id="PF00001">
    <property type="entry name" value="7tm_1"/>
    <property type="match status" value="1"/>
</dbReference>
<evidence type="ECO:0000256" key="11">
    <source>
        <dbReference type="ARBA" id="ARBA00023224"/>
    </source>
</evidence>
<feature type="transmembrane region" description="Helical" evidence="16">
    <location>
        <begin position="146"/>
        <end position="164"/>
    </location>
</feature>
<keyword evidence="10" id="KW-0325">Glycoprotein</keyword>
<organism evidence="18 19">
    <name type="scientific">Petromyzon marinus</name>
    <name type="common">Sea lamprey</name>
    <dbReference type="NCBI Taxonomy" id="7757"/>
    <lineage>
        <taxon>Eukaryota</taxon>
        <taxon>Metazoa</taxon>
        <taxon>Chordata</taxon>
        <taxon>Craniata</taxon>
        <taxon>Vertebrata</taxon>
        <taxon>Cyclostomata</taxon>
        <taxon>Hyperoartia</taxon>
        <taxon>Petromyzontiformes</taxon>
        <taxon>Petromyzontidae</taxon>
        <taxon>Petromyzon</taxon>
    </lineage>
</organism>
<evidence type="ECO:0000256" key="8">
    <source>
        <dbReference type="ARBA" id="ARBA00023157"/>
    </source>
</evidence>
<dbReference type="AlphaFoldDB" id="A0AAJ7U1L9"/>
<keyword evidence="4 15" id="KW-0812">Transmembrane</keyword>
<dbReference type="Gene3D" id="1.20.1070.10">
    <property type="entry name" value="Rhodopsin 7-helix transmembrane proteins"/>
    <property type="match status" value="1"/>
</dbReference>
<evidence type="ECO:0000313" key="18">
    <source>
        <dbReference type="Proteomes" id="UP001318040"/>
    </source>
</evidence>
<evidence type="ECO:0000259" key="17">
    <source>
        <dbReference type="PROSITE" id="PS50262"/>
    </source>
</evidence>
<dbReference type="InterPro" id="IPR017452">
    <property type="entry name" value="GPCR_Rhodpsn_7TM"/>
</dbReference>
<dbReference type="GO" id="GO:0009755">
    <property type="term" value="P:hormone-mediated signaling pathway"/>
    <property type="evidence" value="ECO:0007669"/>
    <property type="project" value="TreeGrafter"/>
</dbReference>
<feature type="transmembrane region" description="Helical" evidence="16">
    <location>
        <begin position="185"/>
        <end position="207"/>
    </location>
</feature>
<dbReference type="InterPro" id="IPR003905">
    <property type="entry name" value="GHS-R/MTLR"/>
</dbReference>
<evidence type="ECO:0000256" key="6">
    <source>
        <dbReference type="ARBA" id="ARBA00023040"/>
    </source>
</evidence>
<keyword evidence="9 15" id="KW-0675">Receptor</keyword>
<evidence type="ECO:0000256" key="9">
    <source>
        <dbReference type="ARBA" id="ARBA00023170"/>
    </source>
</evidence>
<feature type="transmembrane region" description="Helical" evidence="16">
    <location>
        <begin position="67"/>
        <end position="93"/>
    </location>
</feature>
<evidence type="ECO:0000256" key="14">
    <source>
        <dbReference type="ARBA" id="ARBA00056988"/>
    </source>
</evidence>
<evidence type="ECO:0000313" key="19">
    <source>
        <dbReference type="RefSeq" id="XP_032828042.1"/>
    </source>
</evidence>
<dbReference type="RefSeq" id="XP_032828042.1">
    <property type="nucleotide sequence ID" value="XM_032972151.1"/>
</dbReference>
<keyword evidence="11 15" id="KW-0807">Transducer</keyword>
<dbReference type="GO" id="GO:0001616">
    <property type="term" value="F:growth hormone secretagogue receptor activity"/>
    <property type="evidence" value="ECO:0007669"/>
    <property type="project" value="TreeGrafter"/>
</dbReference>
<evidence type="ECO:0000256" key="4">
    <source>
        <dbReference type="ARBA" id="ARBA00022692"/>
    </source>
</evidence>
<dbReference type="InterPro" id="IPR000276">
    <property type="entry name" value="GPCR_Rhodpsn"/>
</dbReference>
<dbReference type="PROSITE" id="PS00237">
    <property type="entry name" value="G_PROTEIN_RECEP_F1_1"/>
    <property type="match status" value="1"/>
</dbReference>
<keyword evidence="8" id="KW-1015">Disulfide bond</keyword>
<dbReference type="SMART" id="SM01381">
    <property type="entry name" value="7TM_GPCR_Srsx"/>
    <property type="match status" value="1"/>
</dbReference>
<keyword evidence="6 15" id="KW-0297">G-protein coupled receptor</keyword>
<evidence type="ECO:0000256" key="7">
    <source>
        <dbReference type="ARBA" id="ARBA00023136"/>
    </source>
</evidence>
<dbReference type="PROSITE" id="PS50262">
    <property type="entry name" value="G_PROTEIN_RECEP_F1_2"/>
    <property type="match status" value="1"/>
</dbReference>
<proteinExistence type="inferred from homology"/>
<evidence type="ECO:0000256" key="10">
    <source>
        <dbReference type="ARBA" id="ARBA00023180"/>
    </source>
</evidence>
<dbReference type="PRINTS" id="PR01417">
    <property type="entry name" value="GHSRECEPTOR"/>
</dbReference>
<dbReference type="PANTHER" id="PTHR24243:SF7">
    <property type="entry name" value="GROWTH HORMONE SECRETAGOGUE RECEPTOR TYPE 1"/>
    <property type="match status" value="1"/>
</dbReference>
<dbReference type="SUPFAM" id="SSF81321">
    <property type="entry name" value="Family A G protein-coupled receptor-like"/>
    <property type="match status" value="1"/>
</dbReference>
<evidence type="ECO:0000256" key="13">
    <source>
        <dbReference type="ARBA" id="ARBA00033151"/>
    </source>
</evidence>
<comment type="function">
    <text evidence="14">Receptor for ghrelin, coupled to G-alpha-11 proteins. Stimulates growth hormone secretion. Also binds other growth hormone releasing peptides (GHRP) (e.g. Met-enkephalin and GHRP-6) as well as non-peptide, low molecular weight secretagogues (e.g. L-692,429, MK-0677, adenosine).</text>
</comment>
<name>A0AAJ7U1L9_PETMA</name>
<evidence type="ECO:0000256" key="2">
    <source>
        <dbReference type="ARBA" id="ARBA00018726"/>
    </source>
</evidence>
<dbReference type="PANTHER" id="PTHR24243">
    <property type="entry name" value="G-PROTEIN COUPLED RECEPTOR"/>
    <property type="match status" value="1"/>
</dbReference>
<feature type="transmembrane region" description="Helical" evidence="16">
    <location>
        <begin position="331"/>
        <end position="355"/>
    </location>
</feature>
<evidence type="ECO:0000256" key="3">
    <source>
        <dbReference type="ARBA" id="ARBA00022475"/>
    </source>
</evidence>
<protein>
    <recommendedName>
        <fullName evidence="2">Growth hormone secretagogue receptor type 1</fullName>
    </recommendedName>
    <alternativeName>
        <fullName evidence="13">GH-releasing peptide receptor</fullName>
    </alternativeName>
    <alternativeName>
        <fullName evidence="12">Ghrelin receptor</fullName>
    </alternativeName>
</protein>
<keyword evidence="18" id="KW-1185">Reference proteome</keyword>
<reference evidence="19" key="1">
    <citation type="submission" date="2025-08" db="UniProtKB">
        <authorList>
            <consortium name="RefSeq"/>
        </authorList>
    </citation>
    <scope>IDENTIFICATION</scope>
    <source>
        <tissue evidence="19">Sperm</tissue>
    </source>
</reference>
<keyword evidence="7 16" id="KW-0472">Membrane</keyword>
<accession>A0AAJ7U1L9</accession>
<feature type="transmembrane region" description="Helical" evidence="16">
    <location>
        <begin position="105"/>
        <end position="126"/>
    </location>
</feature>
<comment type="similarity">
    <text evidence="15">Belongs to the G-protein coupled receptor 1 family.</text>
</comment>
<feature type="transmembrane region" description="Helical" evidence="16">
    <location>
        <begin position="293"/>
        <end position="311"/>
    </location>
</feature>
<evidence type="ECO:0000256" key="5">
    <source>
        <dbReference type="ARBA" id="ARBA00022989"/>
    </source>
</evidence>
<sequence>MQPRRLVPVMSACLQQHAPCPQLAAAHVEAPLNSTMLLLPPPGAGANASVVRGAEEQEVYRLFPLPVLAGVTAACCLLFAVGVVGNAMTIVVVSRYKEMRSTTNLYLSSMALSDLLIFMCMPLDLYRIWQYRPWLFGDLGCKLFQYVSEGCTYATILHITALSVERYLAICFPLKAKVLITKRRVKGVIALLWSCALGSAAPVFYIVGVQLDDDVEALLVWTTAECRENAEAVRSGLLQTMIWVSTIYFFLPVFCLTVLYGLIGRRLWRRRRQGGAGLSGAQRERSHRQTVKILVLVVLAFVLCWLPFHVGRNLFSGASEQDERGLYEVNLHINVASLLLFYLSAAINPILYNIVSRRFREAALRLLGAAHPRRSARGLSVCPACTDSGSNAL</sequence>
<feature type="domain" description="G-protein coupled receptors family 1 profile" evidence="17">
    <location>
        <begin position="85"/>
        <end position="352"/>
    </location>
</feature>
<gene>
    <name evidence="19" type="primary">LOC116952618</name>
</gene>
<evidence type="ECO:0000256" key="12">
    <source>
        <dbReference type="ARBA" id="ARBA00032291"/>
    </source>
</evidence>
<evidence type="ECO:0000256" key="1">
    <source>
        <dbReference type="ARBA" id="ARBA00004651"/>
    </source>
</evidence>
<evidence type="ECO:0000256" key="16">
    <source>
        <dbReference type="SAM" id="Phobius"/>
    </source>
</evidence>
<dbReference type="PRINTS" id="PR00237">
    <property type="entry name" value="GPCRRHODOPSN"/>
</dbReference>
<dbReference type="Proteomes" id="UP001318040">
    <property type="component" value="Chromosome 47"/>
</dbReference>